<gene>
    <name evidence="4" type="ORF">LSP00402_LOCUS8351</name>
</gene>
<keyword evidence="2" id="KW-0812">Transmembrane</keyword>
<protein>
    <submittedName>
        <fullName evidence="4">Uncharacterized protein</fullName>
    </submittedName>
</protein>
<evidence type="ECO:0000256" key="3">
    <source>
        <dbReference type="SAM" id="SignalP"/>
    </source>
</evidence>
<feature type="signal peptide" evidence="3">
    <location>
        <begin position="1"/>
        <end position="22"/>
    </location>
</feature>
<feature type="compositionally biased region" description="Low complexity" evidence="1">
    <location>
        <begin position="88"/>
        <end position="124"/>
    </location>
</feature>
<feature type="region of interest" description="Disordered" evidence="1">
    <location>
        <begin position="198"/>
        <end position="233"/>
    </location>
</feature>
<dbReference type="AlphaFoldDB" id="A0A7S2TN95"/>
<dbReference type="PROSITE" id="PS51257">
    <property type="entry name" value="PROKAR_LIPOPROTEIN"/>
    <property type="match status" value="1"/>
</dbReference>
<evidence type="ECO:0000313" key="4">
    <source>
        <dbReference type="EMBL" id="CAD9760798.1"/>
    </source>
</evidence>
<feature type="chain" id="PRO_5031562506" evidence="3">
    <location>
        <begin position="23"/>
        <end position="233"/>
    </location>
</feature>
<evidence type="ECO:0000256" key="2">
    <source>
        <dbReference type="SAM" id="Phobius"/>
    </source>
</evidence>
<evidence type="ECO:0000256" key="1">
    <source>
        <dbReference type="SAM" id="MobiDB-lite"/>
    </source>
</evidence>
<name>A0A7S2TN95_9EUKA</name>
<keyword evidence="3" id="KW-0732">Signal</keyword>
<keyword evidence="2" id="KW-1133">Transmembrane helix</keyword>
<reference evidence="4" key="1">
    <citation type="submission" date="2021-01" db="EMBL/GenBank/DDBJ databases">
        <authorList>
            <person name="Corre E."/>
            <person name="Pelletier E."/>
            <person name="Niang G."/>
            <person name="Scheremetjew M."/>
            <person name="Finn R."/>
            <person name="Kale V."/>
            <person name="Holt S."/>
            <person name="Cochrane G."/>
            <person name="Meng A."/>
            <person name="Brown T."/>
            <person name="Cohen L."/>
        </authorList>
    </citation>
    <scope>NUCLEOTIDE SEQUENCE</scope>
    <source>
        <strain evidence="4">CCMP622</strain>
    </source>
</reference>
<dbReference type="EMBL" id="HBHP01013410">
    <property type="protein sequence ID" value="CAD9760798.1"/>
    <property type="molecule type" value="Transcribed_RNA"/>
</dbReference>
<sequence length="233" mass="24414">MRALRLLSAALILGGCIRTSCGLKVLKDAQIRRPSNTSANRLRLHSLAAPLLTSPTNESIAMGIPEKEPPRALSPSSYTPPPTPPLVPSLLSVSLSPTSSPTQTTSPTSQVTQSTSASSSSSSSHRSNASTQTVLIVLLAIGGGLFLLAIIALTVVRCRTEVHYGSHPACTKISEIPTAAGMLVDKSRGDEAPIMDISFNRRGQTPPSGHHEPKKLARPALGTKSAQVHPMPP</sequence>
<accession>A0A7S2TN95</accession>
<organism evidence="4">
    <name type="scientific">Lotharella oceanica</name>
    <dbReference type="NCBI Taxonomy" id="641309"/>
    <lineage>
        <taxon>Eukaryota</taxon>
        <taxon>Sar</taxon>
        <taxon>Rhizaria</taxon>
        <taxon>Cercozoa</taxon>
        <taxon>Chlorarachniophyceae</taxon>
        <taxon>Lotharella</taxon>
    </lineage>
</organism>
<feature type="compositionally biased region" description="Pro residues" evidence="1">
    <location>
        <begin position="78"/>
        <end position="87"/>
    </location>
</feature>
<proteinExistence type="predicted"/>
<keyword evidence="2" id="KW-0472">Membrane</keyword>
<feature type="region of interest" description="Disordered" evidence="1">
    <location>
        <begin position="58"/>
        <end position="127"/>
    </location>
</feature>
<feature type="transmembrane region" description="Helical" evidence="2">
    <location>
        <begin position="134"/>
        <end position="156"/>
    </location>
</feature>